<keyword evidence="5 8" id="KW-0378">Hydrolase</keyword>
<evidence type="ECO:0000313" key="9">
    <source>
        <dbReference type="Proteomes" id="UP000614058"/>
    </source>
</evidence>
<accession>A0ABS1BPW9</accession>
<evidence type="ECO:0000256" key="3">
    <source>
        <dbReference type="ARBA" id="ARBA00022723"/>
    </source>
</evidence>
<comment type="caution">
    <text evidence="8">The sequence shown here is derived from an EMBL/GenBank/DDBJ whole genome shotgun (WGS) entry which is preliminary data.</text>
</comment>
<sequence length="294" mass="31193">MVSAQWVNAGKLPSDDQAAFTGASRAAADVEFGAHCVVSGELEKRTGADGKPYYIGYQMRLPENWNGKFLFQGGGSMDGFIAPAVGATPVAGSTATPALKRGYAVVSMDGGHQGAGDASFGADQQARLNLAYQSTGKVTQAAKLLIRQAYRAEPKHSYFMGCSNGGREAMLAAMRYPTEFDGVVAGNPGFRLSRGAIAQSWDNQHFQAAAPKNAQGECIFANALTQKDLDAVAQGVLNRCDKNDGLKDGIINAWESCDFKPEMVQNQIGKDKVKLLHAIFDGAKNSKGEPIYSG</sequence>
<name>A0ABS1BPW9_9NEIS</name>
<gene>
    <name evidence="8" type="ORF">JDW22_01660</name>
</gene>
<dbReference type="InterPro" id="IPR011118">
    <property type="entry name" value="Tannase/feruloyl_esterase"/>
</dbReference>
<evidence type="ECO:0000256" key="1">
    <source>
        <dbReference type="ARBA" id="ARBA00006249"/>
    </source>
</evidence>
<evidence type="ECO:0000256" key="5">
    <source>
        <dbReference type="ARBA" id="ARBA00022801"/>
    </source>
</evidence>
<proteinExistence type="inferred from homology"/>
<dbReference type="EMBL" id="JAEHNZ010000001">
    <property type="protein sequence ID" value="MBK0395325.1"/>
    <property type="molecule type" value="Genomic_DNA"/>
</dbReference>
<dbReference type="GO" id="GO:0016787">
    <property type="term" value="F:hydrolase activity"/>
    <property type="evidence" value="ECO:0007669"/>
    <property type="project" value="UniProtKB-KW"/>
</dbReference>
<comment type="similarity">
    <text evidence="1">Belongs to the tannase family.</text>
</comment>
<keyword evidence="9" id="KW-1185">Reference proteome</keyword>
<keyword evidence="3" id="KW-0479">Metal-binding</keyword>
<dbReference type="SUPFAM" id="SSF53474">
    <property type="entry name" value="alpha/beta-Hydrolases"/>
    <property type="match status" value="1"/>
</dbReference>
<evidence type="ECO:0000256" key="2">
    <source>
        <dbReference type="ARBA" id="ARBA00022487"/>
    </source>
</evidence>
<dbReference type="Pfam" id="PF07519">
    <property type="entry name" value="Tannase"/>
    <property type="match status" value="1"/>
</dbReference>
<keyword evidence="7" id="KW-1015">Disulfide bond</keyword>
<evidence type="ECO:0000313" key="8">
    <source>
        <dbReference type="EMBL" id="MBK0395325.1"/>
    </source>
</evidence>
<dbReference type="InterPro" id="IPR029058">
    <property type="entry name" value="AB_hydrolase_fold"/>
</dbReference>
<evidence type="ECO:0000256" key="7">
    <source>
        <dbReference type="ARBA" id="ARBA00023157"/>
    </source>
</evidence>
<protein>
    <submittedName>
        <fullName evidence="8">Tannase/feruloyl esterase family alpha/beta hydrolase</fullName>
    </submittedName>
</protein>
<organism evidence="8 9">
    <name type="scientific">Kingella bonacorsii</name>
    <dbReference type="NCBI Taxonomy" id="2796361"/>
    <lineage>
        <taxon>Bacteria</taxon>
        <taxon>Pseudomonadati</taxon>
        <taxon>Pseudomonadota</taxon>
        <taxon>Betaproteobacteria</taxon>
        <taxon>Neisseriales</taxon>
        <taxon>Neisseriaceae</taxon>
        <taxon>Kingella</taxon>
    </lineage>
</organism>
<dbReference type="PANTHER" id="PTHR33938:SF15">
    <property type="entry name" value="FERULOYL ESTERASE B-RELATED"/>
    <property type="match status" value="1"/>
</dbReference>
<evidence type="ECO:0000256" key="4">
    <source>
        <dbReference type="ARBA" id="ARBA00022729"/>
    </source>
</evidence>
<keyword evidence="6" id="KW-0106">Calcium</keyword>
<keyword evidence="4" id="KW-0732">Signal</keyword>
<reference evidence="8 9" key="1">
    <citation type="journal article" date="2021" name="Pathogens">
        <title>Isolation and Characterization of Kingella bonacorsii sp. nov., A Novel Kingella Species Detected in a Stable Periodontitis Subject.</title>
        <authorList>
            <person name="Antezack A."/>
            <person name="Boxberger M."/>
            <person name="Rolland C."/>
            <person name="Monnet-Corti V."/>
            <person name="La Scola B."/>
        </authorList>
    </citation>
    <scope>NUCLEOTIDE SEQUENCE [LARGE SCALE GENOMIC DNA]</scope>
    <source>
        <strain evidence="8 9">Marseille-Q4569</strain>
    </source>
</reference>
<dbReference type="Gene3D" id="3.40.50.1820">
    <property type="entry name" value="alpha/beta hydrolase"/>
    <property type="match status" value="1"/>
</dbReference>
<dbReference type="PANTHER" id="PTHR33938">
    <property type="entry name" value="FERULOYL ESTERASE B-RELATED"/>
    <property type="match status" value="1"/>
</dbReference>
<evidence type="ECO:0000256" key="6">
    <source>
        <dbReference type="ARBA" id="ARBA00022837"/>
    </source>
</evidence>
<keyword evidence="2" id="KW-0719">Serine esterase</keyword>
<dbReference type="Proteomes" id="UP000614058">
    <property type="component" value="Unassembled WGS sequence"/>
</dbReference>